<dbReference type="EMBL" id="KB456260">
    <property type="protein sequence ID" value="EMF17846.1"/>
    <property type="molecule type" value="Genomic_DNA"/>
</dbReference>
<dbReference type="GeneID" id="27900995"/>
<dbReference type="RefSeq" id="XP_016765967.1">
    <property type="nucleotide sequence ID" value="XM_016903858.1"/>
</dbReference>
<feature type="compositionally biased region" description="Low complexity" evidence="1">
    <location>
        <begin position="83"/>
        <end position="94"/>
    </location>
</feature>
<feature type="region of interest" description="Disordered" evidence="1">
    <location>
        <begin position="468"/>
        <end position="556"/>
    </location>
</feature>
<feature type="compositionally biased region" description="Basic and acidic residues" evidence="1">
    <location>
        <begin position="526"/>
        <end position="536"/>
    </location>
</feature>
<feature type="compositionally biased region" description="Low complexity" evidence="1">
    <location>
        <begin position="276"/>
        <end position="289"/>
    </location>
</feature>
<keyword evidence="3" id="KW-1185">Reference proteome</keyword>
<feature type="region of interest" description="Disordered" evidence="1">
    <location>
        <begin position="177"/>
        <end position="201"/>
    </location>
</feature>
<evidence type="ECO:0000313" key="3">
    <source>
        <dbReference type="Proteomes" id="UP000016931"/>
    </source>
</evidence>
<evidence type="ECO:0000256" key="1">
    <source>
        <dbReference type="SAM" id="MobiDB-lite"/>
    </source>
</evidence>
<feature type="region of interest" description="Disordered" evidence="1">
    <location>
        <begin position="217"/>
        <end position="244"/>
    </location>
</feature>
<dbReference type="Proteomes" id="UP000016931">
    <property type="component" value="Unassembled WGS sequence"/>
</dbReference>
<feature type="compositionally biased region" description="Low complexity" evidence="1">
    <location>
        <begin position="374"/>
        <end position="389"/>
    </location>
</feature>
<feature type="region of interest" description="Disordered" evidence="1">
    <location>
        <begin position="605"/>
        <end position="701"/>
    </location>
</feature>
<feature type="compositionally biased region" description="Polar residues" evidence="1">
    <location>
        <begin position="25"/>
        <end position="38"/>
    </location>
</feature>
<reference evidence="2 3" key="1">
    <citation type="journal article" date="2012" name="PLoS Pathog.">
        <title>Diverse lifestyles and strategies of plant pathogenesis encoded in the genomes of eighteen Dothideomycetes fungi.</title>
        <authorList>
            <person name="Ohm R.A."/>
            <person name="Feau N."/>
            <person name="Henrissat B."/>
            <person name="Schoch C.L."/>
            <person name="Horwitz B.A."/>
            <person name="Barry K.W."/>
            <person name="Condon B.J."/>
            <person name="Copeland A.C."/>
            <person name="Dhillon B."/>
            <person name="Glaser F."/>
            <person name="Hesse C.N."/>
            <person name="Kosti I."/>
            <person name="LaButti K."/>
            <person name="Lindquist E.A."/>
            <person name="Lucas S."/>
            <person name="Salamov A.A."/>
            <person name="Bradshaw R.E."/>
            <person name="Ciuffetti L."/>
            <person name="Hamelin R.C."/>
            <person name="Kema G.H.J."/>
            <person name="Lawrence C."/>
            <person name="Scott J.A."/>
            <person name="Spatafora J.W."/>
            <person name="Turgeon B.G."/>
            <person name="de Wit P.J.G.M."/>
            <person name="Zhong S."/>
            <person name="Goodwin S.B."/>
            <person name="Grigoriev I.V."/>
        </authorList>
    </citation>
    <scope>NUCLEOTIDE SEQUENCE [LARGE SCALE GENOMIC DNA]</scope>
    <source>
        <strain evidence="2 3">SO2202</strain>
    </source>
</reference>
<feature type="compositionally biased region" description="Low complexity" evidence="1">
    <location>
        <begin position="611"/>
        <end position="652"/>
    </location>
</feature>
<dbReference type="HOGENOM" id="CLU_393380_0_0_1"/>
<feature type="region of interest" description="Disordered" evidence="1">
    <location>
        <begin position="1"/>
        <end position="116"/>
    </location>
</feature>
<protein>
    <submittedName>
        <fullName evidence="2">Uncharacterized protein</fullName>
    </submittedName>
</protein>
<evidence type="ECO:0000313" key="2">
    <source>
        <dbReference type="EMBL" id="EMF17846.1"/>
    </source>
</evidence>
<feature type="compositionally biased region" description="Low complexity" evidence="1">
    <location>
        <begin position="1"/>
        <end position="18"/>
    </location>
</feature>
<dbReference type="AlphaFoldDB" id="N1QKQ5"/>
<feature type="region of interest" description="Disordered" evidence="1">
    <location>
        <begin position="328"/>
        <end position="407"/>
    </location>
</feature>
<sequence length="701" mass="75414">MTSQLPSGPDPLELLLEESLPRRTATLSPSPSVPQAESQDFDDTTPERSSLSTPDGLERRDTLLITPKTTEDAPASQLGQNATSDTDSTVIDITPQSSHLGAQFDEPLPASVSGPATLIPKEKFPALQSSDLQFPALRNHELLLGARSKHVAASEPDRGGLEALKERRKISFGGITNLSHSGPHLEDHAVPTSPSSSTILGDPDHVVAEQLLDPSFSLTASSSSRPRTSYGGGSESPISPRSMSNRARLGLDENWRGWVTPKATPSIGTTVEGIGRTRSGRSASSTQSANLQGGKSSTLEDLKKSLTMTPIARKGESAQAAIDRVLTLQRPRRPSQAEIEEQQRQISRTSATFCKDDDLGRPMPSSGENVQPARLSISSLGSSSSRGLPRSPPPRANDGHTADELPEMPSLTKLRRHFAFVQGMQGPDQFQRPPRKYTPSPCEDDEPKATAAEATVAPPIYRPVHFRGHARKNAVSGPRAFKPRDEHEDDESDGGVSLLGSEMYRSREDGRLIRPRSFEPGLPPPPREEETSEEPRVGGYAQHFGHPNNLAAFFPPPAERPFDRRAEMEEMRRSFLPRRPAQAGQIHITGPASGIPMRMTWMEEEERQKKAAAATAAAATAEEATASSSNTTTTTAAAATATATATATASTSQEDTEQAAASTVEGDTPDEARPRRPSTPRTVYHIDEELPASAALDWSPS</sequence>
<feature type="region of interest" description="Disordered" evidence="1">
    <location>
        <begin position="425"/>
        <end position="446"/>
    </location>
</feature>
<organism evidence="2 3">
    <name type="scientific">Sphaerulina musiva (strain SO2202)</name>
    <name type="common">Poplar stem canker fungus</name>
    <name type="synonym">Septoria musiva</name>
    <dbReference type="NCBI Taxonomy" id="692275"/>
    <lineage>
        <taxon>Eukaryota</taxon>
        <taxon>Fungi</taxon>
        <taxon>Dikarya</taxon>
        <taxon>Ascomycota</taxon>
        <taxon>Pezizomycotina</taxon>
        <taxon>Dothideomycetes</taxon>
        <taxon>Dothideomycetidae</taxon>
        <taxon>Mycosphaerellales</taxon>
        <taxon>Mycosphaerellaceae</taxon>
        <taxon>Sphaerulina</taxon>
    </lineage>
</organism>
<feature type="compositionally biased region" description="Polar residues" evidence="1">
    <location>
        <begin position="217"/>
        <end position="227"/>
    </location>
</feature>
<accession>N1QKQ5</accession>
<proteinExistence type="predicted"/>
<name>N1QKQ5_SPHMS</name>
<feature type="region of interest" description="Disordered" evidence="1">
    <location>
        <begin position="258"/>
        <end position="301"/>
    </location>
</feature>
<gene>
    <name evidence="2" type="ORF">SEPMUDRAFT_146775</name>
</gene>